<dbReference type="GO" id="GO:0051015">
    <property type="term" value="F:actin filament binding"/>
    <property type="evidence" value="ECO:0007669"/>
    <property type="project" value="TreeGrafter"/>
</dbReference>
<evidence type="ECO:0000256" key="4">
    <source>
        <dbReference type="ARBA" id="ARBA00023175"/>
    </source>
</evidence>
<dbReference type="InterPro" id="IPR027417">
    <property type="entry name" value="P-loop_NTPase"/>
</dbReference>
<dbReference type="GO" id="GO:0005524">
    <property type="term" value="F:ATP binding"/>
    <property type="evidence" value="ECO:0007669"/>
    <property type="project" value="UniProtKB-KW"/>
</dbReference>
<keyword evidence="3 6" id="KW-0518">Myosin</keyword>
<dbReference type="GO" id="GO:0005886">
    <property type="term" value="C:plasma membrane"/>
    <property type="evidence" value="ECO:0007669"/>
    <property type="project" value="TreeGrafter"/>
</dbReference>
<evidence type="ECO:0000256" key="1">
    <source>
        <dbReference type="ARBA" id="ARBA00022741"/>
    </source>
</evidence>
<gene>
    <name evidence="8" type="ORF">DILT_LOCUS5764</name>
</gene>
<dbReference type="Gene3D" id="3.40.850.10">
    <property type="entry name" value="Kinesin motor domain"/>
    <property type="match status" value="1"/>
</dbReference>
<organism evidence="8 9">
    <name type="scientific">Dibothriocephalus latus</name>
    <name type="common">Fish tapeworm</name>
    <name type="synonym">Diphyllobothrium latum</name>
    <dbReference type="NCBI Taxonomy" id="60516"/>
    <lineage>
        <taxon>Eukaryota</taxon>
        <taxon>Metazoa</taxon>
        <taxon>Spiralia</taxon>
        <taxon>Lophotrochozoa</taxon>
        <taxon>Platyhelminthes</taxon>
        <taxon>Cestoda</taxon>
        <taxon>Eucestoda</taxon>
        <taxon>Diphyllobothriidea</taxon>
        <taxon>Diphyllobothriidae</taxon>
        <taxon>Dibothriocephalus</taxon>
    </lineage>
</organism>
<dbReference type="GO" id="GO:0030048">
    <property type="term" value="P:actin filament-based movement"/>
    <property type="evidence" value="ECO:0007669"/>
    <property type="project" value="TreeGrafter"/>
</dbReference>
<dbReference type="AlphaFoldDB" id="A0A3P7LGX6"/>
<evidence type="ECO:0000256" key="2">
    <source>
        <dbReference type="ARBA" id="ARBA00022840"/>
    </source>
</evidence>
<feature type="domain" description="Myosin motor" evidence="7">
    <location>
        <begin position="1"/>
        <end position="366"/>
    </location>
</feature>
<dbReference type="OrthoDB" id="10055605at2759"/>
<comment type="similarity">
    <text evidence="6">Belongs to the TRAFAC class myosin-kinesin ATPase superfamily. Myosin family.</text>
</comment>
<reference evidence="8 9" key="1">
    <citation type="submission" date="2018-11" db="EMBL/GenBank/DDBJ databases">
        <authorList>
            <consortium name="Pathogen Informatics"/>
        </authorList>
    </citation>
    <scope>NUCLEOTIDE SEQUENCE [LARGE SCALE GENOMIC DNA]</scope>
</reference>
<dbReference type="GO" id="GO:0016459">
    <property type="term" value="C:myosin complex"/>
    <property type="evidence" value="ECO:0007669"/>
    <property type="project" value="UniProtKB-KW"/>
</dbReference>
<dbReference type="Gene3D" id="1.20.58.530">
    <property type="match status" value="1"/>
</dbReference>
<dbReference type="PANTHER" id="PTHR13140:SF745">
    <property type="entry name" value="UNCONVENTIONAL MYOSIN-VI"/>
    <property type="match status" value="1"/>
</dbReference>
<evidence type="ECO:0000256" key="6">
    <source>
        <dbReference type="PROSITE-ProRule" id="PRU00782"/>
    </source>
</evidence>
<keyword evidence="5 6" id="KW-0009">Actin-binding</keyword>
<dbReference type="PRINTS" id="PR00193">
    <property type="entry name" value="MYOSINHEAVY"/>
</dbReference>
<dbReference type="PANTHER" id="PTHR13140">
    <property type="entry name" value="MYOSIN"/>
    <property type="match status" value="1"/>
</dbReference>
<dbReference type="InterPro" id="IPR001609">
    <property type="entry name" value="Myosin_head_motor_dom-like"/>
</dbReference>
<name>A0A3P7LGX6_DIBLA</name>
<keyword evidence="1" id="KW-0547">Nucleotide-binding</keyword>
<dbReference type="InterPro" id="IPR036961">
    <property type="entry name" value="Kinesin_motor_dom_sf"/>
</dbReference>
<sequence length="366" mass="42313">MNKDTLEKALTARVTKAMGLKIALSRENAANVRDGLAKAIYSRLFEWLVSMVNRAIPNTQQATYVGLLDIAGFEHFEENSFEQFCINYCNEKLQQFFNERILKEEQIVYQHEGLSVQTVNFIDNQDCIDLMEEKRTGIMALLDEESRLPAGTVEHFTAEVHRIHANNKRLEVPRKLKLKLRDSEGFVLYHFAGPVCYTTEKFISKNNDALHSSLEELLHSSKNKLLRQMHNPTESKSWTLKKIQRNIAGKINFISVGSKFTEQLNTLILKLRSTGTNFIRCVKPNSTMSAYEFEGNSCLDQLRFFGLTDVLALMEKGFPSRTQFTELYEAYKPLLTNDLRRLEPRTFLKVCSYLFVRYMVSYLLEV</sequence>
<accession>A0A3P7LGX6</accession>
<evidence type="ECO:0000256" key="5">
    <source>
        <dbReference type="ARBA" id="ARBA00023203"/>
    </source>
</evidence>
<dbReference type="GO" id="GO:0000146">
    <property type="term" value="F:microfilament motor activity"/>
    <property type="evidence" value="ECO:0007669"/>
    <property type="project" value="TreeGrafter"/>
</dbReference>
<keyword evidence="2" id="KW-0067">ATP-binding</keyword>
<keyword evidence="9" id="KW-1185">Reference proteome</keyword>
<dbReference type="GO" id="GO:0007015">
    <property type="term" value="P:actin filament organization"/>
    <property type="evidence" value="ECO:0007669"/>
    <property type="project" value="TreeGrafter"/>
</dbReference>
<evidence type="ECO:0000256" key="3">
    <source>
        <dbReference type="ARBA" id="ARBA00023123"/>
    </source>
</evidence>
<keyword evidence="4" id="KW-0505">Motor protein</keyword>
<dbReference type="SMART" id="SM00242">
    <property type="entry name" value="MYSc"/>
    <property type="match status" value="1"/>
</dbReference>
<evidence type="ECO:0000313" key="9">
    <source>
        <dbReference type="Proteomes" id="UP000281553"/>
    </source>
</evidence>
<proteinExistence type="inferred from homology"/>
<evidence type="ECO:0000259" key="7">
    <source>
        <dbReference type="PROSITE" id="PS51456"/>
    </source>
</evidence>
<dbReference type="Gene3D" id="1.20.120.720">
    <property type="entry name" value="Myosin VI head, motor domain, U50 subdomain"/>
    <property type="match status" value="1"/>
</dbReference>
<dbReference type="GO" id="GO:0030139">
    <property type="term" value="C:endocytic vesicle"/>
    <property type="evidence" value="ECO:0007669"/>
    <property type="project" value="TreeGrafter"/>
</dbReference>
<dbReference type="SUPFAM" id="SSF52540">
    <property type="entry name" value="P-loop containing nucleoside triphosphate hydrolases"/>
    <property type="match status" value="1"/>
</dbReference>
<dbReference type="EMBL" id="UYRU01048100">
    <property type="protein sequence ID" value="VDN09933.1"/>
    <property type="molecule type" value="Genomic_DNA"/>
</dbReference>
<dbReference type="Pfam" id="PF00063">
    <property type="entry name" value="Myosin_head"/>
    <property type="match status" value="1"/>
</dbReference>
<dbReference type="Proteomes" id="UP000281553">
    <property type="component" value="Unassembled WGS sequence"/>
</dbReference>
<evidence type="ECO:0000313" key="8">
    <source>
        <dbReference type="EMBL" id="VDN09933.1"/>
    </source>
</evidence>
<protein>
    <recommendedName>
        <fullName evidence="7">Myosin motor domain-containing protein</fullName>
    </recommendedName>
</protein>
<feature type="region of interest" description="Actin-binding" evidence="6">
    <location>
        <begin position="264"/>
        <end position="286"/>
    </location>
</feature>
<comment type="caution">
    <text evidence="6">Lacks conserved residue(s) required for the propagation of feature annotation.</text>
</comment>
<dbReference type="PROSITE" id="PS51456">
    <property type="entry name" value="MYOSIN_MOTOR"/>
    <property type="match status" value="1"/>
</dbReference>